<dbReference type="PANTHER" id="PTHR11085:SF4">
    <property type="entry name" value="NAD-DEPENDENT PROTEIN DEACYLASE"/>
    <property type="match status" value="1"/>
</dbReference>
<protein>
    <recommendedName>
        <fullName evidence="3">NAD-dependent protein deacylase</fullName>
        <ecNumber evidence="3">2.3.1.286</ecNumber>
    </recommendedName>
    <alternativeName>
        <fullName evidence="3">Regulatory protein SIR2 homolog</fullName>
    </alternativeName>
</protein>
<dbReference type="InterPro" id="IPR050134">
    <property type="entry name" value="NAD-dep_sirtuin_deacylases"/>
</dbReference>
<dbReference type="SUPFAM" id="SSF52467">
    <property type="entry name" value="DHS-like NAD/FAD-binding domain"/>
    <property type="match status" value="1"/>
</dbReference>
<dbReference type="Gene3D" id="3.40.50.1220">
    <property type="entry name" value="TPP-binding domain"/>
    <property type="match status" value="1"/>
</dbReference>
<dbReference type="PROSITE" id="PS50305">
    <property type="entry name" value="SIRTUIN"/>
    <property type="match status" value="1"/>
</dbReference>
<dbReference type="GO" id="GO:0070403">
    <property type="term" value="F:NAD+ binding"/>
    <property type="evidence" value="ECO:0007669"/>
    <property type="project" value="UniProtKB-UniRule"/>
</dbReference>
<evidence type="ECO:0000313" key="6">
    <source>
        <dbReference type="EMBL" id="SPF41024.1"/>
    </source>
</evidence>
<sequence length="233" mass="25781">MLPISSTDRVFILCGAGVSAESGIPTFRGVGGVWRNYRIEEVASPYAWQRDPRLVWEFYSMRRKVASAAKANPAHFVLAKLEQTLGERLFLCTQNVDNLHEKAGSCRVIHMHGELFKSRCDTCHRPPFDDSHLYEPPAEIPRCPCGGQIRPHICWFGEVPFGLNQIYAALDECTIFMAIGTSGVVEPAASFVAHVRGRARTIYVGPEHPANASSFTECHLGNAGQVLPRLFGP</sequence>
<dbReference type="EMBL" id="OMOD01000127">
    <property type="protein sequence ID" value="SPF41024.1"/>
    <property type="molecule type" value="Genomic_DNA"/>
</dbReference>
<comment type="subcellular location">
    <subcellularLocation>
        <location evidence="3">Cytoplasm</location>
    </subcellularLocation>
</comment>
<dbReference type="EC" id="2.3.1.286" evidence="3"/>
<comment type="caution">
    <text evidence="3">Lacks conserved residue(s) required for the propagation of feature annotation.</text>
</comment>
<dbReference type="AlphaFoldDB" id="A0A2U3KMY6"/>
<reference evidence="7" key="1">
    <citation type="submission" date="2018-02" db="EMBL/GenBank/DDBJ databases">
        <authorList>
            <person name="Hausmann B."/>
        </authorList>
    </citation>
    <scope>NUCLEOTIDE SEQUENCE [LARGE SCALE GENOMIC DNA]</scope>
    <source>
        <strain evidence="7">Peat soil MAG SbA1</strain>
    </source>
</reference>
<feature type="binding site" evidence="3">
    <location>
        <begin position="180"/>
        <end position="182"/>
    </location>
    <ligand>
        <name>NAD(+)</name>
        <dbReference type="ChEBI" id="CHEBI:57540"/>
    </ligand>
</feature>
<dbReference type="InterPro" id="IPR027546">
    <property type="entry name" value="Sirtuin_class_III"/>
</dbReference>
<dbReference type="Pfam" id="PF02146">
    <property type="entry name" value="SIR2"/>
    <property type="match status" value="1"/>
</dbReference>
<evidence type="ECO:0000256" key="4">
    <source>
        <dbReference type="PROSITE-ProRule" id="PRU00236"/>
    </source>
</evidence>
<comment type="cofactor">
    <cofactor evidence="3">
        <name>Zn(2+)</name>
        <dbReference type="ChEBI" id="CHEBI:29105"/>
    </cofactor>
    <text evidence="3">Binds 1 zinc ion per subunit.</text>
</comment>
<feature type="binding site" evidence="3">
    <location>
        <position position="223"/>
    </location>
    <ligand>
        <name>NAD(+)</name>
        <dbReference type="ChEBI" id="CHEBI:57540"/>
    </ligand>
</feature>
<dbReference type="InterPro" id="IPR026590">
    <property type="entry name" value="Ssirtuin_cat_dom"/>
</dbReference>
<dbReference type="InterPro" id="IPR029035">
    <property type="entry name" value="DHS-like_NAD/FAD-binding_dom"/>
</dbReference>
<keyword evidence="3" id="KW-0963">Cytoplasm</keyword>
<comment type="catalytic activity">
    <reaction evidence="3">
        <text>N(6)-succinyl-L-lysyl-[protein] + NAD(+) + H2O = 2''-O-succinyl-ADP-D-ribose + nicotinamide + L-lysyl-[protein]</text>
        <dbReference type="Rhea" id="RHEA:47668"/>
        <dbReference type="Rhea" id="RHEA-COMP:9752"/>
        <dbReference type="Rhea" id="RHEA-COMP:11877"/>
        <dbReference type="ChEBI" id="CHEBI:15377"/>
        <dbReference type="ChEBI" id="CHEBI:17154"/>
        <dbReference type="ChEBI" id="CHEBI:29969"/>
        <dbReference type="ChEBI" id="CHEBI:57540"/>
        <dbReference type="ChEBI" id="CHEBI:87830"/>
        <dbReference type="ChEBI" id="CHEBI:87832"/>
    </reaction>
</comment>
<evidence type="ECO:0000313" key="7">
    <source>
        <dbReference type="Proteomes" id="UP000238701"/>
    </source>
</evidence>
<dbReference type="HAMAP" id="MF_01121">
    <property type="entry name" value="Sirtuin_ClassIII"/>
    <property type="match status" value="1"/>
</dbReference>
<dbReference type="CDD" id="cd01412">
    <property type="entry name" value="SIRT5_Af1_CobB"/>
    <property type="match status" value="1"/>
</dbReference>
<feature type="active site" description="Proton acceptor" evidence="3 4">
    <location>
        <position position="112"/>
    </location>
</feature>
<name>A0A2U3KMY6_9BACT</name>
<dbReference type="PANTHER" id="PTHR11085">
    <property type="entry name" value="NAD-DEPENDENT PROTEIN DEACYLASE SIRTUIN-5, MITOCHONDRIAL-RELATED"/>
    <property type="match status" value="1"/>
</dbReference>
<feature type="binding site" evidence="3 4">
    <location>
        <position position="120"/>
    </location>
    <ligand>
        <name>Zn(2+)</name>
        <dbReference type="ChEBI" id="CHEBI:29105"/>
    </ligand>
</feature>
<feature type="binding site" evidence="3 4">
    <location>
        <position position="145"/>
    </location>
    <ligand>
        <name>Zn(2+)</name>
        <dbReference type="ChEBI" id="CHEBI:29105"/>
    </ligand>
</feature>
<organism evidence="6 7">
    <name type="scientific">Candidatus Sulfotelmatobacter kueseliae</name>
    <dbReference type="NCBI Taxonomy" id="2042962"/>
    <lineage>
        <taxon>Bacteria</taxon>
        <taxon>Pseudomonadati</taxon>
        <taxon>Acidobacteriota</taxon>
        <taxon>Terriglobia</taxon>
        <taxon>Terriglobales</taxon>
        <taxon>Candidatus Korobacteraceae</taxon>
        <taxon>Candidatus Sulfotelmatobacter</taxon>
    </lineage>
</organism>
<feature type="binding site" evidence="3">
    <location>
        <position position="59"/>
    </location>
    <ligand>
        <name>substrate</name>
    </ligand>
</feature>
<evidence type="ECO:0000256" key="3">
    <source>
        <dbReference type="HAMAP-Rule" id="MF_01121"/>
    </source>
</evidence>
<dbReference type="GO" id="GO:0036054">
    <property type="term" value="F:protein-malonyllysine demalonylase activity"/>
    <property type="evidence" value="ECO:0007669"/>
    <property type="project" value="InterPro"/>
</dbReference>
<keyword evidence="3 4" id="KW-0862">Zinc</keyword>
<dbReference type="Gene3D" id="3.30.1600.10">
    <property type="entry name" value="SIR2/SIRT2 'Small Domain"/>
    <property type="match status" value="1"/>
</dbReference>
<feature type="binding site" evidence="3">
    <location>
        <begin position="15"/>
        <end position="34"/>
    </location>
    <ligand>
        <name>NAD(+)</name>
        <dbReference type="ChEBI" id="CHEBI:57540"/>
    </ligand>
</feature>
<evidence type="ECO:0000256" key="2">
    <source>
        <dbReference type="ARBA" id="ARBA00023027"/>
    </source>
</evidence>
<feature type="binding site" evidence="3">
    <location>
        <position position="62"/>
    </location>
    <ligand>
        <name>substrate</name>
    </ligand>
</feature>
<comment type="similarity">
    <text evidence="3">Belongs to the sirtuin family. Class III subfamily.</text>
</comment>
<feature type="binding site" evidence="3 4">
    <location>
        <position position="143"/>
    </location>
    <ligand>
        <name>Zn(2+)</name>
        <dbReference type="ChEBI" id="CHEBI:29105"/>
    </ligand>
</feature>
<dbReference type="OrthoDB" id="9800582at2"/>
<keyword evidence="2 3" id="KW-0520">NAD</keyword>
<accession>A0A2U3KMY6</accession>
<dbReference type="InterPro" id="IPR026591">
    <property type="entry name" value="Sirtuin_cat_small_dom_sf"/>
</dbReference>
<dbReference type="InterPro" id="IPR003000">
    <property type="entry name" value="Sirtuin"/>
</dbReference>
<gene>
    <name evidence="3 6" type="primary">cobB</name>
    <name evidence="6" type="ORF">SBA1_340066</name>
</gene>
<keyword evidence="6" id="KW-0378">Hydrolase</keyword>
<dbReference type="GO" id="GO:0005737">
    <property type="term" value="C:cytoplasm"/>
    <property type="evidence" value="ECO:0007669"/>
    <property type="project" value="UniProtKB-SubCell"/>
</dbReference>
<dbReference type="GO" id="GO:0017136">
    <property type="term" value="F:histone deacetylase activity, NAD-dependent"/>
    <property type="evidence" value="ECO:0007669"/>
    <property type="project" value="TreeGrafter"/>
</dbReference>
<feature type="binding site" evidence="3 4">
    <location>
        <position position="123"/>
    </location>
    <ligand>
        <name>Zn(2+)</name>
        <dbReference type="ChEBI" id="CHEBI:29105"/>
    </ligand>
</feature>
<comment type="catalytic activity">
    <reaction evidence="3">
        <text>N(6)-acetyl-L-lysyl-[protein] + NAD(+) + H2O = 2''-O-acetyl-ADP-D-ribose + nicotinamide + L-lysyl-[protein]</text>
        <dbReference type="Rhea" id="RHEA:43636"/>
        <dbReference type="Rhea" id="RHEA-COMP:9752"/>
        <dbReference type="Rhea" id="RHEA-COMP:10731"/>
        <dbReference type="ChEBI" id="CHEBI:15377"/>
        <dbReference type="ChEBI" id="CHEBI:17154"/>
        <dbReference type="ChEBI" id="CHEBI:29969"/>
        <dbReference type="ChEBI" id="CHEBI:57540"/>
        <dbReference type="ChEBI" id="CHEBI:61930"/>
        <dbReference type="ChEBI" id="CHEBI:83767"/>
        <dbReference type="EC" id="2.3.1.286"/>
    </reaction>
</comment>
<feature type="domain" description="Deacetylase sirtuin-type" evidence="5">
    <location>
        <begin position="1"/>
        <end position="233"/>
    </location>
</feature>
<dbReference type="Proteomes" id="UP000238701">
    <property type="component" value="Unassembled WGS sequence"/>
</dbReference>
<evidence type="ECO:0000259" key="5">
    <source>
        <dbReference type="PROSITE" id="PS50305"/>
    </source>
</evidence>
<evidence type="ECO:0000256" key="1">
    <source>
        <dbReference type="ARBA" id="ARBA00022679"/>
    </source>
</evidence>
<keyword evidence="1" id="KW-0808">Transferase</keyword>
<comment type="domain">
    <text evidence="3">2 residues (Tyr-59 and Arg-62) present in a large hydrophobic pocket are probably involved in substrate specificity. They are important for desuccinylation activity, but dispensable for deacetylation activity.</text>
</comment>
<proteinExistence type="inferred from homology"/>
<dbReference type="GO" id="GO:0036055">
    <property type="term" value="F:protein-succinyllysine desuccinylase activity"/>
    <property type="evidence" value="ECO:0007669"/>
    <property type="project" value="UniProtKB-UniRule"/>
</dbReference>
<keyword evidence="3 4" id="KW-0479">Metal-binding</keyword>
<comment type="function">
    <text evidence="3">NAD-dependent lysine deacetylase and desuccinylase that specifically removes acetyl and succinyl groups on target proteins. Modulates the activities of several proteins which are inactive in their acylated form.</text>
</comment>
<dbReference type="GO" id="GO:0008270">
    <property type="term" value="F:zinc ion binding"/>
    <property type="evidence" value="ECO:0007669"/>
    <property type="project" value="UniProtKB-UniRule"/>
</dbReference>
<feature type="binding site" evidence="3">
    <location>
        <begin position="94"/>
        <end position="97"/>
    </location>
    <ligand>
        <name>NAD(+)</name>
        <dbReference type="ChEBI" id="CHEBI:57540"/>
    </ligand>
</feature>